<name>A0A0F8XRX6_9ZZZZ</name>
<accession>A0A0F8XRX6</accession>
<dbReference type="AlphaFoldDB" id="A0A0F8XRX6"/>
<evidence type="ECO:0000313" key="1">
    <source>
        <dbReference type="EMBL" id="KKK63935.1"/>
    </source>
</evidence>
<sequence length="129" mass="13621">MSGNAPQTAPYVRGACPPNGDHAAPVLVGGGCERSASSAQAWLVRAAGGTDPASLVRAVERRYGKDRTFSVPILSMCALAGELGPAEQAWKWVRPLPFELALCPRGWLKALRLRVVSYALPALIALGQL</sequence>
<reference evidence="1" key="1">
    <citation type="journal article" date="2015" name="Nature">
        <title>Complex archaea that bridge the gap between prokaryotes and eukaryotes.</title>
        <authorList>
            <person name="Spang A."/>
            <person name="Saw J.H."/>
            <person name="Jorgensen S.L."/>
            <person name="Zaremba-Niedzwiedzka K."/>
            <person name="Martijn J."/>
            <person name="Lind A.E."/>
            <person name="van Eijk R."/>
            <person name="Schleper C."/>
            <person name="Guy L."/>
            <person name="Ettema T.J."/>
        </authorList>
    </citation>
    <scope>NUCLEOTIDE SEQUENCE</scope>
</reference>
<feature type="non-terminal residue" evidence="1">
    <location>
        <position position="129"/>
    </location>
</feature>
<organism evidence="1">
    <name type="scientific">marine sediment metagenome</name>
    <dbReference type="NCBI Taxonomy" id="412755"/>
    <lineage>
        <taxon>unclassified sequences</taxon>
        <taxon>metagenomes</taxon>
        <taxon>ecological metagenomes</taxon>
    </lineage>
</organism>
<dbReference type="EMBL" id="LAZR01061263">
    <property type="protein sequence ID" value="KKK63935.1"/>
    <property type="molecule type" value="Genomic_DNA"/>
</dbReference>
<comment type="caution">
    <text evidence="1">The sequence shown here is derived from an EMBL/GenBank/DDBJ whole genome shotgun (WGS) entry which is preliminary data.</text>
</comment>
<gene>
    <name evidence="1" type="ORF">LCGC14_2989300</name>
</gene>
<proteinExistence type="predicted"/>
<dbReference type="Gene3D" id="1.50.10.20">
    <property type="match status" value="1"/>
</dbReference>
<protein>
    <submittedName>
        <fullName evidence="1">Uncharacterized protein</fullName>
    </submittedName>
</protein>